<evidence type="ECO:0000256" key="6">
    <source>
        <dbReference type="ARBA" id="ARBA00023136"/>
    </source>
</evidence>
<feature type="transmembrane region" description="Helical" evidence="7">
    <location>
        <begin position="193"/>
        <end position="215"/>
    </location>
</feature>
<name>A0ABV9H8B0_9HYPH</name>
<evidence type="ECO:0000256" key="1">
    <source>
        <dbReference type="ARBA" id="ARBA00004651"/>
    </source>
</evidence>
<feature type="transmembrane region" description="Helical" evidence="7">
    <location>
        <begin position="151"/>
        <end position="172"/>
    </location>
</feature>
<keyword evidence="5 7" id="KW-1133">Transmembrane helix</keyword>
<evidence type="ECO:0000256" key="7">
    <source>
        <dbReference type="RuleBase" id="RU362048"/>
    </source>
</evidence>
<reference evidence="9" key="1">
    <citation type="journal article" date="2019" name="Int. J. Syst. Evol. Microbiol.">
        <title>The Global Catalogue of Microorganisms (GCM) 10K type strain sequencing project: providing services to taxonomists for standard genome sequencing and annotation.</title>
        <authorList>
            <consortium name="The Broad Institute Genomics Platform"/>
            <consortium name="The Broad Institute Genome Sequencing Center for Infectious Disease"/>
            <person name="Wu L."/>
            <person name="Ma J."/>
        </authorList>
    </citation>
    <scope>NUCLEOTIDE SEQUENCE [LARGE SCALE GENOMIC DNA]</scope>
    <source>
        <strain evidence="9">CGMCC 1.15731</strain>
    </source>
</reference>
<feature type="transmembrane region" description="Helical" evidence="7">
    <location>
        <begin position="117"/>
        <end position="139"/>
    </location>
</feature>
<evidence type="ECO:0000313" key="9">
    <source>
        <dbReference type="Proteomes" id="UP001596042"/>
    </source>
</evidence>
<organism evidence="8 9">
    <name type="scientific">Daeguia caeni</name>
    <dbReference type="NCBI Taxonomy" id="439612"/>
    <lineage>
        <taxon>Bacteria</taxon>
        <taxon>Pseudomonadati</taxon>
        <taxon>Pseudomonadota</taxon>
        <taxon>Alphaproteobacteria</taxon>
        <taxon>Hyphomicrobiales</taxon>
        <taxon>Brucellaceae</taxon>
        <taxon>Daeguia</taxon>
    </lineage>
</organism>
<keyword evidence="3" id="KW-1003">Cell membrane</keyword>
<keyword evidence="9" id="KW-1185">Reference proteome</keyword>
<accession>A0ABV9H8B0</accession>
<comment type="similarity">
    <text evidence="2 7">Belongs to the UPF0056 (MarC) family.</text>
</comment>
<dbReference type="EMBL" id="JBHSEL010000113">
    <property type="protein sequence ID" value="MFC4625821.1"/>
    <property type="molecule type" value="Genomic_DNA"/>
</dbReference>
<gene>
    <name evidence="8" type="ORF">ACFO1V_11455</name>
</gene>
<feature type="transmembrane region" description="Helical" evidence="7">
    <location>
        <begin position="6"/>
        <end position="30"/>
    </location>
</feature>
<keyword evidence="6 7" id="KW-0472">Membrane</keyword>
<evidence type="ECO:0000256" key="5">
    <source>
        <dbReference type="ARBA" id="ARBA00022989"/>
    </source>
</evidence>
<comment type="caution">
    <text evidence="8">The sequence shown here is derived from an EMBL/GenBank/DDBJ whole genome shotgun (WGS) entry which is preliminary data.</text>
</comment>
<dbReference type="NCBIfam" id="TIGR00427">
    <property type="entry name" value="NAAT family transporter"/>
    <property type="match status" value="1"/>
</dbReference>
<keyword evidence="4 7" id="KW-0812">Transmembrane</keyword>
<protein>
    <recommendedName>
        <fullName evidence="7">UPF0056 membrane protein</fullName>
    </recommendedName>
</protein>
<dbReference type="RefSeq" id="WP_374833823.1">
    <property type="nucleotide sequence ID" value="NZ_JBHEEZ010000033.1"/>
</dbReference>
<comment type="subcellular location">
    <subcellularLocation>
        <location evidence="1 7">Cell membrane</location>
        <topology evidence="1 7">Multi-pass membrane protein</topology>
    </subcellularLocation>
</comment>
<evidence type="ECO:0000256" key="2">
    <source>
        <dbReference type="ARBA" id="ARBA00009784"/>
    </source>
</evidence>
<sequence length="218" mass="23271">MESDFINALTFTFMSVFSMVNPIGMAPVFLAQTSRQPAEVRHRLAYKVAAYGAILLIISMFIGPAILQFFGVTLADIQVAGGIFVFFTAWGMLVANPRQGKSAVAEPEFSEDSAEDIAFFPLTMPITAGAGTIAIVLTISSKINGSWHTQLLSYLGAITGILLVFLIVAVCYRFADVIFRKLGPAGTAVLTRLTAFLLLAVGVSIVWGGITGLIATLK</sequence>
<evidence type="ECO:0000256" key="4">
    <source>
        <dbReference type="ARBA" id="ARBA00022692"/>
    </source>
</evidence>
<dbReference type="PANTHER" id="PTHR33508">
    <property type="entry name" value="UPF0056 MEMBRANE PROTEIN YHCE"/>
    <property type="match status" value="1"/>
</dbReference>
<feature type="transmembrane region" description="Helical" evidence="7">
    <location>
        <begin position="77"/>
        <end position="96"/>
    </location>
</feature>
<dbReference type="InterPro" id="IPR002771">
    <property type="entry name" value="Multi_antbiot-R_MarC"/>
</dbReference>
<evidence type="ECO:0000313" key="8">
    <source>
        <dbReference type="EMBL" id="MFC4625821.1"/>
    </source>
</evidence>
<feature type="transmembrane region" description="Helical" evidence="7">
    <location>
        <begin position="50"/>
        <end position="71"/>
    </location>
</feature>
<dbReference type="Proteomes" id="UP001596042">
    <property type="component" value="Unassembled WGS sequence"/>
</dbReference>
<dbReference type="PANTHER" id="PTHR33508:SF1">
    <property type="entry name" value="UPF0056 MEMBRANE PROTEIN YHCE"/>
    <property type="match status" value="1"/>
</dbReference>
<evidence type="ECO:0000256" key="3">
    <source>
        <dbReference type="ARBA" id="ARBA00022475"/>
    </source>
</evidence>
<dbReference type="Pfam" id="PF01914">
    <property type="entry name" value="MarC"/>
    <property type="match status" value="1"/>
</dbReference>
<proteinExistence type="inferred from homology"/>